<dbReference type="EMBL" id="JPME01000006">
    <property type="protein sequence ID" value="KEZ91227.1"/>
    <property type="molecule type" value="Genomic_DNA"/>
</dbReference>
<gene>
    <name evidence="2" type="ORF">IO98_04040</name>
</gene>
<name>A0A084JQJ3_9FIRM</name>
<dbReference type="RefSeq" id="WP_038278130.1">
    <property type="nucleotide sequence ID" value="NZ_JPME01000006.1"/>
</dbReference>
<evidence type="ECO:0000256" key="1">
    <source>
        <dbReference type="SAM" id="SignalP"/>
    </source>
</evidence>
<comment type="caution">
    <text evidence="2">The sequence shown here is derived from an EMBL/GenBank/DDBJ whole genome shotgun (WGS) entry which is preliminary data.</text>
</comment>
<keyword evidence="1" id="KW-0732">Signal</keyword>
<keyword evidence="3" id="KW-1185">Reference proteome</keyword>
<protein>
    <recommendedName>
        <fullName evidence="4">Transglutaminase-like domain-containing protein</fullName>
    </recommendedName>
</protein>
<evidence type="ECO:0000313" key="2">
    <source>
        <dbReference type="EMBL" id="KEZ91227.1"/>
    </source>
</evidence>
<accession>A0A084JQJ3</accession>
<feature type="chain" id="PRO_5001777398" description="Transglutaminase-like domain-containing protein" evidence="1">
    <location>
        <begin position="25"/>
        <end position="283"/>
    </location>
</feature>
<proteinExistence type="predicted"/>
<dbReference type="OrthoDB" id="9788327at2"/>
<feature type="signal peptide" evidence="1">
    <location>
        <begin position="1"/>
        <end position="24"/>
    </location>
</feature>
<dbReference type="Proteomes" id="UP000028525">
    <property type="component" value="Unassembled WGS sequence"/>
</dbReference>
<evidence type="ECO:0000313" key="3">
    <source>
        <dbReference type="Proteomes" id="UP000028525"/>
    </source>
</evidence>
<dbReference type="AlphaFoldDB" id="A0A084JQJ3"/>
<sequence>MKNKLLLAVMSVMLVIGTALTSFADTYDPQYPLKGYMEPWFVTSPVTGETAWKSDPDNFFYESNNHRQYAFDLAVRNRDPLSLNYIGDGTELAAIAKLTYYPTTGLEGVNQEKLERLTIEIRNFLNSFDWRSSSDYEKAVQIASRITKADYLDQEGTQYSYSCLVEGKANCNGYTNASRLLAACVGLPIDELGSVSHTYPVFLVDNVWLSYEPTSKDNYFTLAEVYAPAFYLAGETHLTPLGEFCEATGYEIPTSVEGKFPNITYGIIHGEQAPFIKFNLIGY</sequence>
<dbReference type="STRING" id="29354.IO98_04040"/>
<reference evidence="2 3" key="1">
    <citation type="submission" date="2014-07" db="EMBL/GenBank/DDBJ databases">
        <title>Draft genome of Clostridium celerecrescens 152B isolated from sediments associated with methane hydrate from Krishna Godavari basin.</title>
        <authorList>
            <person name="Honkalas V.S."/>
            <person name="Dabir A.P."/>
            <person name="Arora P."/>
            <person name="Dhakephalkar P.K."/>
        </authorList>
    </citation>
    <scope>NUCLEOTIDE SEQUENCE [LARGE SCALE GENOMIC DNA]</scope>
    <source>
        <strain evidence="2 3">152B</strain>
    </source>
</reference>
<evidence type="ECO:0008006" key="4">
    <source>
        <dbReference type="Google" id="ProtNLM"/>
    </source>
</evidence>
<organism evidence="2 3">
    <name type="scientific">Lacrimispora celerecrescens</name>
    <dbReference type="NCBI Taxonomy" id="29354"/>
    <lineage>
        <taxon>Bacteria</taxon>
        <taxon>Bacillati</taxon>
        <taxon>Bacillota</taxon>
        <taxon>Clostridia</taxon>
        <taxon>Lachnospirales</taxon>
        <taxon>Lachnospiraceae</taxon>
        <taxon>Lacrimispora</taxon>
    </lineage>
</organism>